<keyword evidence="1" id="KW-0479">Metal-binding</keyword>
<dbReference type="AlphaFoldDB" id="A0A225WZ07"/>
<dbReference type="OrthoDB" id="272091at2759"/>
<feature type="transmembrane region" description="Helical" evidence="5">
    <location>
        <begin position="27"/>
        <end position="54"/>
    </location>
</feature>
<dbReference type="CDD" id="cd16454">
    <property type="entry name" value="RING-H2_PA-TM-RING"/>
    <property type="match status" value="1"/>
</dbReference>
<evidence type="ECO:0000313" key="7">
    <source>
        <dbReference type="EMBL" id="OWZ23074.1"/>
    </source>
</evidence>
<dbReference type="PANTHER" id="PTHR45931:SF3">
    <property type="entry name" value="RING ZINC FINGER-CONTAINING PROTEIN"/>
    <property type="match status" value="1"/>
</dbReference>
<evidence type="ECO:0000256" key="2">
    <source>
        <dbReference type="ARBA" id="ARBA00022771"/>
    </source>
</evidence>
<dbReference type="GO" id="GO:0005634">
    <property type="term" value="C:nucleus"/>
    <property type="evidence" value="ECO:0007669"/>
    <property type="project" value="TreeGrafter"/>
</dbReference>
<dbReference type="EMBL" id="NBNE01000087">
    <property type="protein sequence ID" value="OWZ23074.1"/>
    <property type="molecule type" value="Genomic_DNA"/>
</dbReference>
<evidence type="ECO:0000313" key="8">
    <source>
        <dbReference type="Proteomes" id="UP000198211"/>
    </source>
</evidence>
<dbReference type="GO" id="GO:0008270">
    <property type="term" value="F:zinc ion binding"/>
    <property type="evidence" value="ECO:0007669"/>
    <property type="project" value="UniProtKB-KW"/>
</dbReference>
<dbReference type="GO" id="GO:0061630">
    <property type="term" value="F:ubiquitin protein ligase activity"/>
    <property type="evidence" value="ECO:0007669"/>
    <property type="project" value="TreeGrafter"/>
</dbReference>
<dbReference type="InterPro" id="IPR001841">
    <property type="entry name" value="Znf_RING"/>
</dbReference>
<dbReference type="InterPro" id="IPR013083">
    <property type="entry name" value="Znf_RING/FYVE/PHD"/>
</dbReference>
<sequence>MAMLVLMTTGGVGAVVAFLAMYFPQALFPLAVAFGLPVVMYGAISLLELIILGTKRECTRNQRRQQPRGVMQMSRALYEQMDGDMLQLLMSNRDFDSNDYERLMRLEALNERRNEGATPQQIRQLPIVSVTENMLEASENACCTVCLSAFQVDSQVRMMPCFHRFHPECIDPWLHEKATCPICKFPAIA</sequence>
<organism evidence="7 8">
    <name type="scientific">Phytophthora megakarya</name>
    <dbReference type="NCBI Taxonomy" id="4795"/>
    <lineage>
        <taxon>Eukaryota</taxon>
        <taxon>Sar</taxon>
        <taxon>Stramenopiles</taxon>
        <taxon>Oomycota</taxon>
        <taxon>Peronosporomycetes</taxon>
        <taxon>Peronosporales</taxon>
        <taxon>Peronosporaceae</taxon>
        <taxon>Phytophthora</taxon>
    </lineage>
</organism>
<name>A0A225WZ07_9STRA</name>
<dbReference type="PANTHER" id="PTHR45931">
    <property type="entry name" value="SI:CH211-59O9.10"/>
    <property type="match status" value="1"/>
</dbReference>
<dbReference type="Pfam" id="PF13639">
    <property type="entry name" value="zf-RING_2"/>
    <property type="match status" value="1"/>
</dbReference>
<evidence type="ECO:0000256" key="3">
    <source>
        <dbReference type="ARBA" id="ARBA00022833"/>
    </source>
</evidence>
<keyword evidence="8" id="KW-1185">Reference proteome</keyword>
<accession>A0A225WZ07</accession>
<evidence type="ECO:0000256" key="5">
    <source>
        <dbReference type="SAM" id="Phobius"/>
    </source>
</evidence>
<evidence type="ECO:0000259" key="6">
    <source>
        <dbReference type="PROSITE" id="PS50089"/>
    </source>
</evidence>
<dbReference type="FunFam" id="3.30.40.10:FF:000594">
    <property type="entry name" value="RING/U-box superfamily protein"/>
    <property type="match status" value="1"/>
</dbReference>
<dbReference type="PROSITE" id="PS50089">
    <property type="entry name" value="ZF_RING_2"/>
    <property type="match status" value="1"/>
</dbReference>
<protein>
    <submittedName>
        <fullName evidence="7">E3 ubiquitin-protein ligase</fullName>
    </submittedName>
</protein>
<comment type="caution">
    <text evidence="7">The sequence shown here is derived from an EMBL/GenBank/DDBJ whole genome shotgun (WGS) entry which is preliminary data.</text>
</comment>
<dbReference type="SUPFAM" id="SSF57850">
    <property type="entry name" value="RING/U-box"/>
    <property type="match status" value="1"/>
</dbReference>
<dbReference type="STRING" id="4795.A0A225WZ07"/>
<dbReference type="Gene3D" id="3.30.40.10">
    <property type="entry name" value="Zinc/RING finger domain, C3HC4 (zinc finger)"/>
    <property type="match status" value="1"/>
</dbReference>
<dbReference type="GO" id="GO:0006511">
    <property type="term" value="P:ubiquitin-dependent protein catabolic process"/>
    <property type="evidence" value="ECO:0007669"/>
    <property type="project" value="TreeGrafter"/>
</dbReference>
<gene>
    <name evidence="7" type="ORF">PHMEG_0002097</name>
</gene>
<dbReference type="InterPro" id="IPR051834">
    <property type="entry name" value="RING_finger_E3_ligase"/>
</dbReference>
<reference evidence="8" key="1">
    <citation type="submission" date="2017-03" db="EMBL/GenBank/DDBJ databases">
        <title>Phytopthora megakarya and P. palmivora, two closely related causual agents of cacao black pod achieved similar genome size and gene model numbers by different mechanisms.</title>
        <authorList>
            <person name="Ali S."/>
            <person name="Shao J."/>
            <person name="Larry D.J."/>
            <person name="Kronmiller B."/>
            <person name="Shen D."/>
            <person name="Strem M.D."/>
            <person name="Melnick R.L."/>
            <person name="Guiltinan M.J."/>
            <person name="Tyler B.M."/>
            <person name="Meinhardt L.W."/>
            <person name="Bailey B.A."/>
        </authorList>
    </citation>
    <scope>NUCLEOTIDE SEQUENCE [LARGE SCALE GENOMIC DNA]</scope>
    <source>
        <strain evidence="8">zdho120</strain>
    </source>
</reference>
<dbReference type="SMART" id="SM00184">
    <property type="entry name" value="RING"/>
    <property type="match status" value="1"/>
</dbReference>
<keyword evidence="2 4" id="KW-0863">Zinc-finger</keyword>
<proteinExistence type="predicted"/>
<keyword evidence="5" id="KW-0472">Membrane</keyword>
<keyword evidence="5" id="KW-1133">Transmembrane helix</keyword>
<evidence type="ECO:0000256" key="1">
    <source>
        <dbReference type="ARBA" id="ARBA00022723"/>
    </source>
</evidence>
<dbReference type="Proteomes" id="UP000198211">
    <property type="component" value="Unassembled WGS sequence"/>
</dbReference>
<keyword evidence="3" id="KW-0862">Zinc</keyword>
<evidence type="ECO:0000256" key="4">
    <source>
        <dbReference type="PROSITE-ProRule" id="PRU00175"/>
    </source>
</evidence>
<keyword evidence="5" id="KW-0812">Transmembrane</keyword>
<feature type="domain" description="RING-type" evidence="6">
    <location>
        <begin position="143"/>
        <end position="184"/>
    </location>
</feature>